<name>A0A9E7V2H9_9VIRU</name>
<dbReference type="GO" id="GO:0003968">
    <property type="term" value="F:RNA-directed RNA polymerase activity"/>
    <property type="evidence" value="ECO:0007669"/>
    <property type="project" value="UniProtKB-KW"/>
</dbReference>
<evidence type="ECO:0000256" key="5">
    <source>
        <dbReference type="ARBA" id="ARBA00022741"/>
    </source>
</evidence>
<evidence type="ECO:0000256" key="7">
    <source>
        <dbReference type="RuleBase" id="RU364050"/>
    </source>
</evidence>
<dbReference type="EC" id="2.7.7.48" evidence="7"/>
<evidence type="ECO:0000256" key="4">
    <source>
        <dbReference type="ARBA" id="ARBA00022695"/>
    </source>
</evidence>
<accession>A0A9E7V2H9</accession>
<dbReference type="GO" id="GO:0003723">
    <property type="term" value="F:RNA binding"/>
    <property type="evidence" value="ECO:0007669"/>
    <property type="project" value="InterPro"/>
</dbReference>
<dbReference type="SUPFAM" id="SSF56672">
    <property type="entry name" value="DNA/RNA polymerases"/>
    <property type="match status" value="1"/>
</dbReference>
<evidence type="ECO:0000313" key="8">
    <source>
        <dbReference type="EMBL" id="UYL95683.1"/>
    </source>
</evidence>
<organism evidence="8">
    <name type="scientific">Luoyang Totiv tick virus 3</name>
    <dbReference type="NCBI Taxonomy" id="2972362"/>
    <lineage>
        <taxon>Viruses</taxon>
        <taxon>Riboviria</taxon>
        <taxon>Orthornavirae</taxon>
        <taxon>Duplornaviricota</taxon>
        <taxon>Chrymotiviricetes</taxon>
        <taxon>Ghabrivirales</taxon>
        <taxon>Totiviridae</taxon>
    </lineage>
</organism>
<evidence type="ECO:0000256" key="2">
    <source>
        <dbReference type="ARBA" id="ARBA00022484"/>
    </source>
</evidence>
<keyword evidence="5 7" id="KW-0547">Nucleotide-binding</keyword>
<keyword evidence="7" id="KW-0693">Viral RNA replication</keyword>
<comment type="catalytic activity">
    <reaction evidence="6 7">
        <text>RNA(n) + a ribonucleoside 5'-triphosphate = RNA(n+1) + diphosphate</text>
        <dbReference type="Rhea" id="RHEA:21248"/>
        <dbReference type="Rhea" id="RHEA-COMP:14527"/>
        <dbReference type="Rhea" id="RHEA-COMP:17342"/>
        <dbReference type="ChEBI" id="CHEBI:33019"/>
        <dbReference type="ChEBI" id="CHEBI:61557"/>
        <dbReference type="ChEBI" id="CHEBI:140395"/>
        <dbReference type="EC" id="2.7.7.48"/>
    </reaction>
</comment>
<evidence type="ECO:0000256" key="6">
    <source>
        <dbReference type="ARBA" id="ARBA00048744"/>
    </source>
</evidence>
<dbReference type="InterPro" id="IPR043502">
    <property type="entry name" value="DNA/RNA_pol_sf"/>
</dbReference>
<dbReference type="GO" id="GO:0006351">
    <property type="term" value="P:DNA-templated transcription"/>
    <property type="evidence" value="ECO:0007669"/>
    <property type="project" value="InterPro"/>
</dbReference>
<keyword evidence="2 7" id="KW-0696">RNA-directed RNA polymerase</keyword>
<dbReference type="Pfam" id="PF02123">
    <property type="entry name" value="RdRP_4"/>
    <property type="match status" value="1"/>
</dbReference>
<proteinExistence type="inferred from homology"/>
<dbReference type="GO" id="GO:0000166">
    <property type="term" value="F:nucleotide binding"/>
    <property type="evidence" value="ECO:0007669"/>
    <property type="project" value="UniProtKB-KW"/>
</dbReference>
<comment type="similarity">
    <text evidence="1">Belongs to the totiviridae RNA-directed RNA polymerase family.</text>
</comment>
<sequence>MDQMTTHLNTTEKMRYKYKTNKDKNKITQFHHLHVRLKDLFGSAEAIELTGAEAVLACYLDRFNNYVSTHATFWVFYYALEDDMKAIFINLLRRNNGITRQMLKEEGRLAKQLQYQTNFDMSKFFELNVLENRVADEVDWDAERLAREKPNTVNISYMDVFKHASTLFQIARTEGAKPISMKWDDYWAQRAALMPGGAVHSEHKFEAQLIKSLPNAARNKKGLASAMGNVDQKYFVNRKPMIHSYVSTKYEWGKTRALYGCDFESHVNSDFGLLGCEDTFPSFVPTGMRATPKAVEIEMKPMKGVPFCYDFSDFNSQHSKTSMQAVIDAWLHTYSDVLSKEQIKSAEWTRDSVEDMYVHDLQKGTHYQANGTLFSGWRLTTFINTALNYAYLANAGISKHCYKAIHNGDDVYASAVSIYDAVQVYKKAAMTNVRANATKMNIGTIAEFLRMDMRATVKSTRQYLTRAIATFVHSRIESEAPYSMRNMMQAYYTRKNEVLERGGCYKIINKLYRKQKYFAMRLYDSNKEVINALETYDQTCGGFVQNGLITNMRVSDRNVSVDDSVYDLIKTKISKGINDYTYYLKKSFPTITRAFTKRTVTSNLMRMYVVTRTTCKLEPVNRADMYHRRAMKGAWRNMPGINLIHKMRMGISNILLAVSHVDSSLANILGEADEPLEWLQLLT</sequence>
<protein>
    <recommendedName>
        <fullName evidence="7">RNA-directed RNA polymerase</fullName>
        <ecNumber evidence="7">2.7.7.48</ecNumber>
    </recommendedName>
</protein>
<dbReference type="InterPro" id="IPR001795">
    <property type="entry name" value="RNA-dir_pol_luteovirus"/>
</dbReference>
<evidence type="ECO:0000256" key="1">
    <source>
        <dbReference type="ARBA" id="ARBA00010455"/>
    </source>
</evidence>
<keyword evidence="4 7" id="KW-0548">Nucleotidyltransferase</keyword>
<evidence type="ECO:0000256" key="3">
    <source>
        <dbReference type="ARBA" id="ARBA00022679"/>
    </source>
</evidence>
<dbReference type="EMBL" id="ON746560">
    <property type="protein sequence ID" value="UYL95683.1"/>
    <property type="molecule type" value="Genomic_RNA"/>
</dbReference>
<keyword evidence="3 7" id="KW-0808">Transferase</keyword>
<reference evidence="8" key="1">
    <citation type="submission" date="2022-05" db="EMBL/GenBank/DDBJ databases">
        <authorList>
            <person name="Cao W."/>
            <person name="Jia N."/>
            <person name="Lam T.T.-Y."/>
            <person name="Ni X."/>
            <person name="Liu J."/>
        </authorList>
    </citation>
    <scope>NUCLEOTIDE SEQUENCE</scope>
    <source>
        <strain evidence="8">TIGMIC 2</strain>
    </source>
</reference>